<evidence type="ECO:0000313" key="2">
    <source>
        <dbReference type="Proteomes" id="UP000249557"/>
    </source>
</evidence>
<proteinExistence type="predicted"/>
<organism evidence="1 2">
    <name type="scientific">Micavibrio aeruginosavorus</name>
    <dbReference type="NCBI Taxonomy" id="349221"/>
    <lineage>
        <taxon>Bacteria</taxon>
        <taxon>Pseudomonadati</taxon>
        <taxon>Bdellovibrionota</taxon>
        <taxon>Bdellovibrionia</taxon>
        <taxon>Bdellovibrionales</taxon>
        <taxon>Pseudobdellovibrionaceae</taxon>
        <taxon>Micavibrio</taxon>
    </lineage>
</organism>
<protein>
    <submittedName>
        <fullName evidence="1">Uncharacterized protein</fullName>
    </submittedName>
</protein>
<dbReference type="Proteomes" id="UP000249557">
    <property type="component" value="Unassembled WGS sequence"/>
</dbReference>
<gene>
    <name evidence="1" type="ORF">DI626_11330</name>
</gene>
<comment type="caution">
    <text evidence="1">The sequence shown here is derived from an EMBL/GenBank/DDBJ whole genome shotgun (WGS) entry which is preliminary data.</text>
</comment>
<evidence type="ECO:0000313" key="1">
    <source>
        <dbReference type="EMBL" id="PZO80295.1"/>
    </source>
</evidence>
<sequence length="150" mass="17735">MQRFFYAVSYGMLRSMADVVPIFREKAHETPEQAVLRKRKDTLSLLSVYAHMAAEYGDYLERHLGPKSKEAKDYGLGGMESCFLAWSCWEGVDEYYRYHPLHTESHRRTSELYRQDVHERYEKKLRDLTEKMTRAGLLPEPGVNHPQYKK</sequence>
<dbReference type="AlphaFoldDB" id="A0A2W5BAX4"/>
<reference evidence="1 2" key="1">
    <citation type="submission" date="2017-08" db="EMBL/GenBank/DDBJ databases">
        <title>Infants hospitalized years apart are colonized by the same room-sourced microbial strains.</title>
        <authorList>
            <person name="Brooks B."/>
            <person name="Olm M.R."/>
            <person name="Firek B.A."/>
            <person name="Baker R."/>
            <person name="Thomas B.C."/>
            <person name="Morowitz M.J."/>
            <person name="Banfield J.F."/>
        </authorList>
    </citation>
    <scope>NUCLEOTIDE SEQUENCE [LARGE SCALE GENOMIC DNA]</scope>
    <source>
        <strain evidence="1">S2_018_000_R2_104</strain>
    </source>
</reference>
<accession>A0A2W5BAX4</accession>
<name>A0A2W5BAX4_9BACT</name>
<dbReference type="EMBL" id="QFNK01000335">
    <property type="protein sequence ID" value="PZO80295.1"/>
    <property type="molecule type" value="Genomic_DNA"/>
</dbReference>